<dbReference type="Gene3D" id="3.30.9.10">
    <property type="entry name" value="D-Amino Acid Oxidase, subunit A, domain 2"/>
    <property type="match status" value="1"/>
</dbReference>
<dbReference type="InterPro" id="IPR006076">
    <property type="entry name" value="FAD-dep_OxRdtase"/>
</dbReference>
<dbReference type="EC" id="1.5.3.1" evidence="3"/>
<dbReference type="GO" id="GO:0050031">
    <property type="term" value="F:L-pipecolate oxidase activity"/>
    <property type="evidence" value="ECO:0007669"/>
    <property type="project" value="TreeGrafter"/>
</dbReference>
<comment type="catalytic activity">
    <reaction evidence="7">
        <text>sarcosine + O2 + H2O = formaldehyde + glycine + H2O2</text>
        <dbReference type="Rhea" id="RHEA:13313"/>
        <dbReference type="ChEBI" id="CHEBI:15377"/>
        <dbReference type="ChEBI" id="CHEBI:15379"/>
        <dbReference type="ChEBI" id="CHEBI:16240"/>
        <dbReference type="ChEBI" id="CHEBI:16842"/>
        <dbReference type="ChEBI" id="CHEBI:57305"/>
        <dbReference type="ChEBI" id="CHEBI:57433"/>
        <dbReference type="EC" id="1.5.3.1"/>
    </reaction>
</comment>
<dbReference type="EMBL" id="HACG01033238">
    <property type="protein sequence ID" value="CEK80103.1"/>
    <property type="molecule type" value="Transcribed_RNA"/>
</dbReference>
<dbReference type="SUPFAM" id="SSF54373">
    <property type="entry name" value="FAD-linked reductases, C-terminal domain"/>
    <property type="match status" value="1"/>
</dbReference>
<keyword evidence="4" id="KW-0285">Flavoprotein</keyword>
<dbReference type="EMBL" id="HACG01033236">
    <property type="protein sequence ID" value="CEK80101.1"/>
    <property type="molecule type" value="Transcribed_RNA"/>
</dbReference>
<gene>
    <name evidence="9" type="primary">ORF119147</name>
    <name evidence="10" type="synonym">ORF119155</name>
</gene>
<dbReference type="GO" id="GO:0005777">
    <property type="term" value="C:peroxisome"/>
    <property type="evidence" value="ECO:0007669"/>
    <property type="project" value="TreeGrafter"/>
</dbReference>
<accession>A0A0B7AJ52</accession>
<evidence type="ECO:0000313" key="9">
    <source>
        <dbReference type="EMBL" id="CEK80101.1"/>
    </source>
</evidence>
<evidence type="ECO:0000313" key="10">
    <source>
        <dbReference type="EMBL" id="CEK80103.1"/>
    </source>
</evidence>
<dbReference type="Pfam" id="PF01266">
    <property type="entry name" value="DAO"/>
    <property type="match status" value="1"/>
</dbReference>
<dbReference type="GO" id="GO:0050660">
    <property type="term" value="F:flavin adenine dinucleotide binding"/>
    <property type="evidence" value="ECO:0007669"/>
    <property type="project" value="InterPro"/>
</dbReference>
<dbReference type="GO" id="GO:0033514">
    <property type="term" value="P:L-lysine catabolic process to acetyl-CoA via L-pipecolate"/>
    <property type="evidence" value="ECO:0007669"/>
    <property type="project" value="TreeGrafter"/>
</dbReference>
<reference evidence="9" key="1">
    <citation type="submission" date="2014-12" db="EMBL/GenBank/DDBJ databases">
        <title>Insight into the proteome of Arion vulgaris.</title>
        <authorList>
            <person name="Aradska J."/>
            <person name="Bulat T."/>
            <person name="Smidak R."/>
            <person name="Sarate P."/>
            <person name="Gangsoo J."/>
            <person name="Sialana F."/>
            <person name="Bilban M."/>
            <person name="Lubec G."/>
        </authorList>
    </citation>
    <scope>NUCLEOTIDE SEQUENCE</scope>
    <source>
        <tissue evidence="9">Skin</tissue>
    </source>
</reference>
<evidence type="ECO:0000259" key="8">
    <source>
        <dbReference type="Pfam" id="PF01266"/>
    </source>
</evidence>
<evidence type="ECO:0000256" key="6">
    <source>
        <dbReference type="ARBA" id="ARBA00023002"/>
    </source>
</evidence>
<keyword evidence="6" id="KW-0560">Oxidoreductase</keyword>
<evidence type="ECO:0000256" key="1">
    <source>
        <dbReference type="ARBA" id="ARBA00001974"/>
    </source>
</evidence>
<dbReference type="SUPFAM" id="SSF51905">
    <property type="entry name" value="FAD/NAD(P)-binding domain"/>
    <property type="match status" value="1"/>
</dbReference>
<dbReference type="NCBIfam" id="NF008425">
    <property type="entry name" value="PRK11259.1"/>
    <property type="match status" value="1"/>
</dbReference>
<comment type="cofactor">
    <cofactor evidence="1">
        <name>FAD</name>
        <dbReference type="ChEBI" id="CHEBI:57692"/>
    </cofactor>
</comment>
<sequence length="375" mass="41412">MYDVIVIGAGVEGSASAYSLAKEGKKVLLIEQFPLPHSRGSSHGQSRITRYAYEDEFYVRMMVDAFPLWAELEKEVQTEIFINCGVLDLRTEDSPGMRRVLNSLRAHNILHEKLSAEELQQRYPSIKGGEKCEAILDQNGGILRADRAVRSFQQVFKQLGGVIQDNEQVKSVTPGTIITVKTARGQYSSHSIVLAAGAWAGPLCSTLGLNLPLKPIRIGVYYCKASEEQFGSQKFPCFIDSRGVTGGFHVYGLPMSEYPGLVKVCSYQGTDINPDERDNNTDDPWVDKAVPQIAASILPDLDVTTSIKEYCIYTMTPDSHPIIDRHPQHPNIVIAAGFSGHGFKLSPAVGKAVTELILTKSPTYNMQPFKITRFS</sequence>
<dbReference type="AlphaFoldDB" id="A0A0B7AJ52"/>
<keyword evidence="5" id="KW-0274">FAD</keyword>
<dbReference type="FunFam" id="3.50.50.60:FF:000189">
    <property type="entry name" value="Monomeric sarcosine oxidase"/>
    <property type="match status" value="1"/>
</dbReference>
<evidence type="ECO:0000256" key="7">
    <source>
        <dbReference type="ARBA" id="ARBA00052742"/>
    </source>
</evidence>
<evidence type="ECO:0000256" key="4">
    <source>
        <dbReference type="ARBA" id="ARBA00022630"/>
    </source>
</evidence>
<dbReference type="Gene3D" id="3.50.50.60">
    <property type="entry name" value="FAD/NAD(P)-binding domain"/>
    <property type="match status" value="1"/>
</dbReference>
<proteinExistence type="inferred from homology"/>
<evidence type="ECO:0000256" key="5">
    <source>
        <dbReference type="ARBA" id="ARBA00022827"/>
    </source>
</evidence>
<dbReference type="InterPro" id="IPR045170">
    <property type="entry name" value="MTOX"/>
</dbReference>
<dbReference type="PANTHER" id="PTHR10961:SF46">
    <property type="entry name" value="PEROXISOMAL SARCOSINE OXIDASE"/>
    <property type="match status" value="1"/>
</dbReference>
<dbReference type="PANTHER" id="PTHR10961">
    <property type="entry name" value="PEROXISOMAL SARCOSINE OXIDASE"/>
    <property type="match status" value="1"/>
</dbReference>
<organism evidence="9">
    <name type="scientific">Arion vulgaris</name>
    <dbReference type="NCBI Taxonomy" id="1028688"/>
    <lineage>
        <taxon>Eukaryota</taxon>
        <taxon>Metazoa</taxon>
        <taxon>Spiralia</taxon>
        <taxon>Lophotrochozoa</taxon>
        <taxon>Mollusca</taxon>
        <taxon>Gastropoda</taxon>
        <taxon>Heterobranchia</taxon>
        <taxon>Euthyneura</taxon>
        <taxon>Panpulmonata</taxon>
        <taxon>Eupulmonata</taxon>
        <taxon>Stylommatophora</taxon>
        <taxon>Helicina</taxon>
        <taxon>Arionoidea</taxon>
        <taxon>Arionidae</taxon>
        <taxon>Arion</taxon>
    </lineage>
</organism>
<comment type="similarity">
    <text evidence="2">Belongs to the MSOX/MTOX family.</text>
</comment>
<protein>
    <recommendedName>
        <fullName evidence="3">sarcosine oxidasee (formaldehyde-forming)</fullName>
        <ecNumber evidence="3">1.5.3.1</ecNumber>
    </recommendedName>
</protein>
<feature type="domain" description="FAD dependent oxidoreductase" evidence="8">
    <location>
        <begin position="3"/>
        <end position="356"/>
    </location>
</feature>
<evidence type="ECO:0000256" key="2">
    <source>
        <dbReference type="ARBA" id="ARBA00010989"/>
    </source>
</evidence>
<dbReference type="GO" id="GO:0008115">
    <property type="term" value="F:sarcosine oxidase activity"/>
    <property type="evidence" value="ECO:0007669"/>
    <property type="project" value="UniProtKB-EC"/>
</dbReference>
<name>A0A0B7AJ52_9EUPU</name>
<dbReference type="InterPro" id="IPR036188">
    <property type="entry name" value="FAD/NAD-bd_sf"/>
</dbReference>
<evidence type="ECO:0000256" key="3">
    <source>
        <dbReference type="ARBA" id="ARBA00012769"/>
    </source>
</evidence>